<gene>
    <name evidence="3" type="ORF">NLI96_g11123</name>
</gene>
<proteinExistence type="predicted"/>
<feature type="compositionally biased region" description="Basic and acidic residues" evidence="1">
    <location>
        <begin position="895"/>
        <end position="907"/>
    </location>
</feature>
<dbReference type="AlphaFoldDB" id="A0AAD5YDK2"/>
<feature type="compositionally biased region" description="Low complexity" evidence="1">
    <location>
        <begin position="591"/>
        <end position="608"/>
    </location>
</feature>
<feature type="compositionally biased region" description="Basic and acidic residues" evidence="1">
    <location>
        <begin position="830"/>
        <end position="841"/>
    </location>
</feature>
<feature type="compositionally biased region" description="Low complexity" evidence="1">
    <location>
        <begin position="751"/>
        <end position="762"/>
    </location>
</feature>
<feature type="region of interest" description="Disordered" evidence="1">
    <location>
        <begin position="557"/>
        <end position="611"/>
    </location>
</feature>
<feature type="region of interest" description="Disordered" evidence="1">
    <location>
        <begin position="810"/>
        <end position="1003"/>
    </location>
</feature>
<dbReference type="Gene3D" id="2.60.40.640">
    <property type="match status" value="1"/>
</dbReference>
<protein>
    <recommendedName>
        <fullName evidence="2">Arrestin C-terminal-like domain-containing protein</fullName>
    </recommendedName>
</protein>
<feature type="compositionally biased region" description="Low complexity" evidence="1">
    <location>
        <begin position="364"/>
        <end position="390"/>
    </location>
</feature>
<evidence type="ECO:0000313" key="3">
    <source>
        <dbReference type="EMBL" id="KAJ3476487.1"/>
    </source>
</evidence>
<feature type="domain" description="Arrestin C-terminal-like" evidence="2">
    <location>
        <begin position="173"/>
        <end position="313"/>
    </location>
</feature>
<evidence type="ECO:0000259" key="2">
    <source>
        <dbReference type="SMART" id="SM01017"/>
    </source>
</evidence>
<feature type="compositionally biased region" description="Low complexity" evidence="1">
    <location>
        <begin position="810"/>
        <end position="829"/>
    </location>
</feature>
<name>A0AAD5YDK2_9APHY</name>
<comment type="caution">
    <text evidence="3">The sequence shown here is derived from an EMBL/GenBank/DDBJ whole genome shotgun (WGS) entry which is preliminary data.</text>
</comment>
<dbReference type="InterPro" id="IPR011022">
    <property type="entry name" value="Arrestin_C-like"/>
</dbReference>
<dbReference type="GO" id="GO:0000935">
    <property type="term" value="C:division septum"/>
    <property type="evidence" value="ECO:0007669"/>
    <property type="project" value="TreeGrafter"/>
</dbReference>
<dbReference type="Pfam" id="PF02752">
    <property type="entry name" value="Arrestin_C"/>
    <property type="match status" value="1"/>
</dbReference>
<dbReference type="PANTHER" id="PTHR36419:SF1">
    <property type="entry name" value="RHO1 GEF LOCALIZING PROTEIN 1"/>
    <property type="match status" value="1"/>
</dbReference>
<dbReference type="InterPro" id="IPR053060">
    <property type="entry name" value="Cytokinesis_Signaling_Reg"/>
</dbReference>
<feature type="compositionally biased region" description="Basic and acidic residues" evidence="1">
    <location>
        <begin position="694"/>
        <end position="710"/>
    </location>
</feature>
<feature type="region of interest" description="Disordered" evidence="1">
    <location>
        <begin position="439"/>
        <end position="542"/>
    </location>
</feature>
<evidence type="ECO:0000313" key="4">
    <source>
        <dbReference type="Proteomes" id="UP001212997"/>
    </source>
</evidence>
<keyword evidence="4" id="KW-1185">Reference proteome</keyword>
<dbReference type="InterPro" id="IPR014752">
    <property type="entry name" value="Arrestin-like_C"/>
</dbReference>
<accession>A0AAD5YDK2</accession>
<feature type="compositionally biased region" description="Pro residues" evidence="1">
    <location>
        <begin position="991"/>
        <end position="1003"/>
    </location>
</feature>
<feature type="compositionally biased region" description="Polar residues" evidence="1">
    <location>
        <begin position="566"/>
        <end position="590"/>
    </location>
</feature>
<feature type="region of interest" description="Disordered" evidence="1">
    <location>
        <begin position="331"/>
        <end position="400"/>
    </location>
</feature>
<dbReference type="EMBL" id="JANAWD010000701">
    <property type="protein sequence ID" value="KAJ3476487.1"/>
    <property type="molecule type" value="Genomic_DNA"/>
</dbReference>
<dbReference type="Proteomes" id="UP001212997">
    <property type="component" value="Unassembled WGS sequence"/>
</dbReference>
<dbReference type="PANTHER" id="PTHR36419">
    <property type="entry name" value="ARRESTIN FAMILY PROTEIN 1"/>
    <property type="match status" value="1"/>
</dbReference>
<feature type="compositionally biased region" description="Low complexity" evidence="1">
    <location>
        <begin position="492"/>
        <end position="502"/>
    </location>
</feature>
<feature type="compositionally biased region" description="Polar residues" evidence="1">
    <location>
        <begin position="507"/>
        <end position="536"/>
    </location>
</feature>
<feature type="region of interest" description="Disordered" evidence="1">
    <location>
        <begin position="671"/>
        <end position="789"/>
    </location>
</feature>
<dbReference type="GO" id="GO:0000917">
    <property type="term" value="P:division septum assembly"/>
    <property type="evidence" value="ECO:0007669"/>
    <property type="project" value="TreeGrafter"/>
</dbReference>
<feature type="compositionally biased region" description="Pro residues" evidence="1">
    <location>
        <begin position="351"/>
        <end position="363"/>
    </location>
</feature>
<organism evidence="3 4">
    <name type="scientific">Meripilus lineatus</name>
    <dbReference type="NCBI Taxonomy" id="2056292"/>
    <lineage>
        <taxon>Eukaryota</taxon>
        <taxon>Fungi</taxon>
        <taxon>Dikarya</taxon>
        <taxon>Basidiomycota</taxon>
        <taxon>Agaricomycotina</taxon>
        <taxon>Agaricomycetes</taxon>
        <taxon>Polyporales</taxon>
        <taxon>Meripilaceae</taxon>
        <taxon>Meripilus</taxon>
    </lineage>
</organism>
<feature type="compositionally biased region" description="Basic and acidic residues" evidence="1">
    <location>
        <begin position="771"/>
        <end position="781"/>
    </location>
</feature>
<reference evidence="3" key="1">
    <citation type="submission" date="2022-07" db="EMBL/GenBank/DDBJ databases">
        <title>Genome Sequence of Physisporinus lineatus.</title>
        <authorList>
            <person name="Buettner E."/>
        </authorList>
    </citation>
    <scope>NUCLEOTIDE SEQUENCE</scope>
    <source>
        <strain evidence="3">VT162</strain>
    </source>
</reference>
<evidence type="ECO:0000256" key="1">
    <source>
        <dbReference type="SAM" id="MobiDB-lite"/>
    </source>
</evidence>
<sequence>MSQAKITLRPPPNIDFVQGYPGIPSGTDRPQAAVKGEVEVRAGGNGVKAKWIRIELRKVETLPGGGLTNTFFDFVGNSPVLLWQSGQEYSPMTRQDCPFLIRIPEAIPPSISLEKGAGVRYELIATVGIKGKKGFFRRDKDTVLATSTPIIIDKHELHTTWPVYAQPETRRLSQDGVTLTVERTHTCYGPGDRITVMATTKSDTLNTVILRGFEFSLRETIIFRGGPHSTGKKAAPQTKVGITGEQKVPVNTTLYGGSQHKAELTITIPAHHTTTSLSAARHIDITYVLSVKALMGTGLPLVMDLPVIISNWPRSVSMEAVRRIGIAPNVASPQSQMTRPQAQTQAQVQAPPQPTPQPNPPLSPTQASTPLHPGGRPSFSSSHPFSAAGGTDKGYNDSSVSKYNTTPNGYGAGYSKSTADEFGGLGSANTAQAQTIGVTSPVVQSPKSYEPSAPTSPTSGAVPRPTQSGRGSAPSGNRLTVANFGDDMPEEAAAQAASIAAARTHTRQSSATARNPSAGGSQPTKSSTNYGSSSGWMSAEEEKRKLYDRAVANVERVQGFGPTPASPTSQTFSPVSESSSPKRANGSALQSRPSASASGSASASAWPSAEEEKLRLYNQAQNAAQRVHGFNEAGGSGVARNASASASSSTPHVSAGAALYSEAMSSINRSVTAQASLPPPRNASPPVNQFPSAEQEKAALRRYHEAKAAVDRNQGSSYGDPPPPSAAPISYDALYGPPQSSSSAPPPSDLPPSFESSSSQAPRGPNPNYLSEKEKLRRAYEAQDAAALAQSPAISAVGAPGYIQAPQPAIAQMQAQAQSSSSSSMPSAYQEKEMLRRRYEAQDAAAGAPTTTPTPPPRTRGSPANTPPRGALPQPRSPPLPPSGSSSNYQPLSAAEEKARLKAKYEAEANGIPTNGMGASPPYQSPPYQPNGEPDYAVPPPLAPRHTKDYLQNVNGNGSLGGDGGDQRLHYSPITPFTPGFVNRAGMSSSEPPPPLPPNWQAQ</sequence>
<feature type="compositionally biased region" description="Low complexity" evidence="1">
    <location>
        <begin position="338"/>
        <end position="350"/>
    </location>
</feature>
<feature type="compositionally biased region" description="Polar residues" evidence="1">
    <location>
        <begin position="439"/>
        <end position="480"/>
    </location>
</feature>
<dbReference type="SMART" id="SM01017">
    <property type="entry name" value="Arrestin_C"/>
    <property type="match status" value="1"/>
</dbReference>